<reference evidence="1 2" key="1">
    <citation type="submission" date="2015-06" db="EMBL/GenBank/DDBJ databases">
        <title>Draft genome sequencing of a biphenyl-degrading bacterium, Janthinobacterium lividum MEG1.</title>
        <authorList>
            <person name="Shimodaira J."/>
            <person name="Hatta T."/>
        </authorList>
    </citation>
    <scope>NUCLEOTIDE SEQUENCE [LARGE SCALE GENOMIC DNA]</scope>
    <source>
        <strain evidence="1 2">MEG1</strain>
    </source>
</reference>
<evidence type="ECO:0000313" key="2">
    <source>
        <dbReference type="Proteomes" id="UP000179840"/>
    </source>
</evidence>
<gene>
    <name evidence="1" type="ORF">AKG95_20530</name>
</gene>
<comment type="caution">
    <text evidence="1">The sequence shown here is derived from an EMBL/GenBank/DDBJ whole genome shotgun (WGS) entry which is preliminary data.</text>
</comment>
<accession>A0A1S1U5U5</accession>
<name>A0A1S1U5U5_9BURK</name>
<proteinExistence type="predicted"/>
<dbReference type="EMBL" id="LFKP01000010">
    <property type="protein sequence ID" value="OHV95528.1"/>
    <property type="molecule type" value="Genomic_DNA"/>
</dbReference>
<evidence type="ECO:0000313" key="1">
    <source>
        <dbReference type="EMBL" id="OHV95528.1"/>
    </source>
</evidence>
<dbReference type="AlphaFoldDB" id="A0A1S1U5U5"/>
<protein>
    <submittedName>
        <fullName evidence="1">Preprotein translocase subunit SecD</fullName>
    </submittedName>
</protein>
<dbReference type="RefSeq" id="WP_071078744.1">
    <property type="nucleotide sequence ID" value="NZ_LFKP01000010.1"/>
</dbReference>
<sequence>MRAEDVLADQQNQGQFNGVTVRKGTVGAFLANARLWLDETTSDAERSIAERDILDALPALHALELFDILQVRDLALRELVSVSAARPG</sequence>
<dbReference type="Proteomes" id="UP000179840">
    <property type="component" value="Unassembled WGS sequence"/>
</dbReference>
<organism evidence="1 2">
    <name type="scientific">Janthinobacterium lividum</name>
    <dbReference type="NCBI Taxonomy" id="29581"/>
    <lineage>
        <taxon>Bacteria</taxon>
        <taxon>Pseudomonadati</taxon>
        <taxon>Pseudomonadota</taxon>
        <taxon>Betaproteobacteria</taxon>
        <taxon>Burkholderiales</taxon>
        <taxon>Oxalobacteraceae</taxon>
        <taxon>Janthinobacterium</taxon>
    </lineage>
</organism>